<evidence type="ECO:0000256" key="5">
    <source>
        <dbReference type="ARBA" id="ARBA00022741"/>
    </source>
</evidence>
<evidence type="ECO:0000256" key="3">
    <source>
        <dbReference type="ARBA" id="ARBA00022553"/>
    </source>
</evidence>
<dbReference type="Pfam" id="PF00512">
    <property type="entry name" value="HisKA"/>
    <property type="match status" value="1"/>
</dbReference>
<dbReference type="GO" id="GO:0030295">
    <property type="term" value="F:protein kinase activator activity"/>
    <property type="evidence" value="ECO:0007669"/>
    <property type="project" value="TreeGrafter"/>
</dbReference>
<dbReference type="PANTHER" id="PTHR42878:SF7">
    <property type="entry name" value="SENSOR HISTIDINE KINASE GLRK"/>
    <property type="match status" value="1"/>
</dbReference>
<dbReference type="InterPro" id="IPR003661">
    <property type="entry name" value="HisK_dim/P_dom"/>
</dbReference>
<dbReference type="GO" id="GO:0000155">
    <property type="term" value="F:phosphorelay sensor kinase activity"/>
    <property type="evidence" value="ECO:0007669"/>
    <property type="project" value="InterPro"/>
</dbReference>
<dbReference type="EMBL" id="JABEQG010000021">
    <property type="protein sequence ID" value="MBB2156950.1"/>
    <property type="molecule type" value="Genomic_DNA"/>
</dbReference>
<evidence type="ECO:0000313" key="10">
    <source>
        <dbReference type="EMBL" id="MBB2156950.1"/>
    </source>
</evidence>
<dbReference type="EC" id="2.7.13.3" evidence="2"/>
<dbReference type="RefSeq" id="WP_012222495.1">
    <property type="nucleotide sequence ID" value="NZ_JABEQG010000021.1"/>
</dbReference>
<organism evidence="10 11">
    <name type="scientific">Gluconacetobacter diazotrophicus</name>
    <name type="common">Acetobacter diazotrophicus</name>
    <dbReference type="NCBI Taxonomy" id="33996"/>
    <lineage>
        <taxon>Bacteria</taxon>
        <taxon>Pseudomonadati</taxon>
        <taxon>Pseudomonadota</taxon>
        <taxon>Alphaproteobacteria</taxon>
        <taxon>Acetobacterales</taxon>
        <taxon>Acetobacteraceae</taxon>
        <taxon>Gluconacetobacter</taxon>
    </lineage>
</organism>
<dbReference type="Pfam" id="PF01590">
    <property type="entry name" value="GAF"/>
    <property type="match status" value="1"/>
</dbReference>
<comment type="caution">
    <text evidence="10">The sequence shown here is derived from an EMBL/GenBank/DDBJ whole genome shotgun (WGS) entry which is preliminary data.</text>
</comment>
<dbReference type="OMA" id="ESYISVP"/>
<dbReference type="GO" id="GO:0000156">
    <property type="term" value="F:phosphorelay response regulator activity"/>
    <property type="evidence" value="ECO:0007669"/>
    <property type="project" value="TreeGrafter"/>
</dbReference>
<evidence type="ECO:0000256" key="1">
    <source>
        <dbReference type="ARBA" id="ARBA00000085"/>
    </source>
</evidence>
<dbReference type="SMART" id="SM00065">
    <property type="entry name" value="GAF"/>
    <property type="match status" value="1"/>
</dbReference>
<dbReference type="CDD" id="cd00082">
    <property type="entry name" value="HisKA"/>
    <property type="match status" value="1"/>
</dbReference>
<evidence type="ECO:0000256" key="4">
    <source>
        <dbReference type="ARBA" id="ARBA00022679"/>
    </source>
</evidence>
<dbReference type="PROSITE" id="PS50109">
    <property type="entry name" value="HIS_KIN"/>
    <property type="match status" value="1"/>
</dbReference>
<dbReference type="SUPFAM" id="SSF47384">
    <property type="entry name" value="Homodimeric domain of signal transducing histidine kinase"/>
    <property type="match status" value="1"/>
</dbReference>
<evidence type="ECO:0000256" key="6">
    <source>
        <dbReference type="ARBA" id="ARBA00022777"/>
    </source>
</evidence>
<evidence type="ECO:0000256" key="8">
    <source>
        <dbReference type="ARBA" id="ARBA00023012"/>
    </source>
</evidence>
<dbReference type="SUPFAM" id="SSF55781">
    <property type="entry name" value="GAF domain-like"/>
    <property type="match status" value="1"/>
</dbReference>
<evidence type="ECO:0000259" key="9">
    <source>
        <dbReference type="PROSITE" id="PS50109"/>
    </source>
</evidence>
<keyword evidence="3" id="KW-0597">Phosphoprotein</keyword>
<dbReference type="InterPro" id="IPR004358">
    <property type="entry name" value="Sig_transdc_His_kin-like_C"/>
</dbReference>
<accession>A0A7W4I639</accession>
<keyword evidence="6 10" id="KW-0418">Kinase</keyword>
<dbReference type="AlphaFoldDB" id="A0A7W4I639"/>
<dbReference type="SMART" id="SM00387">
    <property type="entry name" value="HATPase_c"/>
    <property type="match status" value="1"/>
</dbReference>
<dbReference type="PANTHER" id="PTHR42878">
    <property type="entry name" value="TWO-COMPONENT HISTIDINE KINASE"/>
    <property type="match status" value="1"/>
</dbReference>
<sequence>MVKYLDGIRVAGRVPALLKILDVVQHTTSLRFAAVARVTPEYWLACAVRDGVDLGLEIGDELPLETTISHDVLHRGEAVVINHVDADPAYARHVSPRQYHFQSYIVVPVRLPDGTFFGTLCAADPAPHDLDRPEILAMFRLFADLVAFHVDASSRLAENEAILSHERTQSELREQFIAVLGHDLRNPLMSIESGTRMLLRYPERAAELVPHIQKSTARMGALINDLMDFARGRLGGGITLQLKVEHALQAILEQIVQEVKTTRPERRIETRFQMEHAVTCDTVRLAQLFSNLLSNAVTHGDPDKPIVVKASTNEKFFELSVSNAGKPIPPEAHEKLFHPFFRGGDRPSQQGLGLGLYIVSEIAKAHRGRLAVTSGNDETCFTFRLPYVFSVTDRSA</sequence>
<dbReference type="InterPro" id="IPR050351">
    <property type="entry name" value="BphY/WalK/GraS-like"/>
</dbReference>
<dbReference type="SUPFAM" id="SSF55874">
    <property type="entry name" value="ATPase domain of HSP90 chaperone/DNA topoisomerase II/histidine kinase"/>
    <property type="match status" value="1"/>
</dbReference>
<proteinExistence type="predicted"/>
<keyword evidence="5" id="KW-0547">Nucleotide-binding</keyword>
<feature type="domain" description="Histidine kinase" evidence="9">
    <location>
        <begin position="179"/>
        <end position="389"/>
    </location>
</feature>
<dbReference type="Proteomes" id="UP000550787">
    <property type="component" value="Unassembled WGS sequence"/>
</dbReference>
<evidence type="ECO:0000313" key="11">
    <source>
        <dbReference type="Proteomes" id="UP000550787"/>
    </source>
</evidence>
<protein>
    <recommendedName>
        <fullName evidence="2">histidine kinase</fullName>
        <ecNumber evidence="2">2.7.13.3</ecNumber>
    </recommendedName>
</protein>
<name>A0A7W4I639_GLUDI</name>
<dbReference type="Pfam" id="PF02518">
    <property type="entry name" value="HATPase_c"/>
    <property type="match status" value="1"/>
</dbReference>
<keyword evidence="8" id="KW-0902">Two-component regulatory system</keyword>
<gene>
    <name evidence="10" type="ORF">HLH33_11620</name>
</gene>
<dbReference type="Gene3D" id="1.10.287.130">
    <property type="match status" value="1"/>
</dbReference>
<dbReference type="InterPro" id="IPR003594">
    <property type="entry name" value="HATPase_dom"/>
</dbReference>
<dbReference type="InterPro" id="IPR003018">
    <property type="entry name" value="GAF"/>
</dbReference>
<dbReference type="InterPro" id="IPR036890">
    <property type="entry name" value="HATPase_C_sf"/>
</dbReference>
<reference evidence="10 11" key="1">
    <citation type="submission" date="2020-04" db="EMBL/GenBank/DDBJ databases">
        <title>Description of novel Gluconacetobacter.</title>
        <authorList>
            <person name="Sombolestani A."/>
        </authorList>
    </citation>
    <scope>NUCLEOTIDE SEQUENCE [LARGE SCALE GENOMIC DNA]</scope>
    <source>
        <strain evidence="10 11">LMG 7603</strain>
    </source>
</reference>
<comment type="catalytic activity">
    <reaction evidence="1">
        <text>ATP + protein L-histidine = ADP + protein N-phospho-L-histidine.</text>
        <dbReference type="EC" id="2.7.13.3"/>
    </reaction>
</comment>
<evidence type="ECO:0000256" key="7">
    <source>
        <dbReference type="ARBA" id="ARBA00022840"/>
    </source>
</evidence>
<dbReference type="GO" id="GO:0005524">
    <property type="term" value="F:ATP binding"/>
    <property type="evidence" value="ECO:0007669"/>
    <property type="project" value="UniProtKB-KW"/>
</dbReference>
<keyword evidence="7" id="KW-0067">ATP-binding</keyword>
<dbReference type="GO" id="GO:0007234">
    <property type="term" value="P:osmosensory signaling via phosphorelay pathway"/>
    <property type="evidence" value="ECO:0007669"/>
    <property type="project" value="TreeGrafter"/>
</dbReference>
<dbReference type="InterPro" id="IPR036097">
    <property type="entry name" value="HisK_dim/P_sf"/>
</dbReference>
<evidence type="ECO:0000256" key="2">
    <source>
        <dbReference type="ARBA" id="ARBA00012438"/>
    </source>
</evidence>
<dbReference type="InterPro" id="IPR029016">
    <property type="entry name" value="GAF-like_dom_sf"/>
</dbReference>
<dbReference type="PRINTS" id="PR00344">
    <property type="entry name" value="BCTRLSENSOR"/>
</dbReference>
<dbReference type="Gene3D" id="3.30.565.10">
    <property type="entry name" value="Histidine kinase-like ATPase, C-terminal domain"/>
    <property type="match status" value="1"/>
</dbReference>
<dbReference type="Gene3D" id="3.30.450.40">
    <property type="match status" value="1"/>
</dbReference>
<dbReference type="SMART" id="SM00388">
    <property type="entry name" value="HisKA"/>
    <property type="match status" value="1"/>
</dbReference>
<keyword evidence="4" id="KW-0808">Transferase</keyword>
<dbReference type="InterPro" id="IPR005467">
    <property type="entry name" value="His_kinase_dom"/>
</dbReference>